<organism evidence="2 3">
    <name type="scientific">Brassica napus</name>
    <name type="common">Rape</name>
    <dbReference type="NCBI Taxonomy" id="3708"/>
    <lineage>
        <taxon>Eukaryota</taxon>
        <taxon>Viridiplantae</taxon>
        <taxon>Streptophyta</taxon>
        <taxon>Embryophyta</taxon>
        <taxon>Tracheophyta</taxon>
        <taxon>Spermatophyta</taxon>
        <taxon>Magnoliopsida</taxon>
        <taxon>eudicotyledons</taxon>
        <taxon>Gunneridae</taxon>
        <taxon>Pentapetalae</taxon>
        <taxon>rosids</taxon>
        <taxon>malvids</taxon>
        <taxon>Brassicales</taxon>
        <taxon>Brassicaceae</taxon>
        <taxon>Brassiceae</taxon>
        <taxon>Brassica</taxon>
    </lineage>
</organism>
<comment type="caution">
    <text evidence="2">The sequence shown here is derived from an EMBL/GenBank/DDBJ whole genome shotgun (WGS) entry which is preliminary data.</text>
</comment>
<sequence>MRLRQLHQVFTPPPPPPPAPNAMAEAKTQSGGRATGVTAERRTYMLAMPSPPSGFLFLHHHDSSTSSAVKLLQTPPSRSAAIYELWNERNRRLHDGLTLPPVRIMGYISAALRDKCSALLSLSHPLGPRLAQFWFDPP</sequence>
<gene>
    <name evidence="2" type="ORF">HID58_008536</name>
</gene>
<dbReference type="EMBL" id="JAGKQM010000003">
    <property type="protein sequence ID" value="KAH0931419.1"/>
    <property type="molecule type" value="Genomic_DNA"/>
</dbReference>
<evidence type="ECO:0000313" key="3">
    <source>
        <dbReference type="Proteomes" id="UP000824890"/>
    </source>
</evidence>
<feature type="compositionally biased region" description="Pro residues" evidence="1">
    <location>
        <begin position="11"/>
        <end position="20"/>
    </location>
</feature>
<keyword evidence="3" id="KW-1185">Reference proteome</keyword>
<protein>
    <submittedName>
        <fullName evidence="2">Uncharacterized protein</fullName>
    </submittedName>
</protein>
<feature type="region of interest" description="Disordered" evidence="1">
    <location>
        <begin position="1"/>
        <end position="33"/>
    </location>
</feature>
<name>A0ABQ8DQ04_BRANA</name>
<evidence type="ECO:0000313" key="2">
    <source>
        <dbReference type="EMBL" id="KAH0931419.1"/>
    </source>
</evidence>
<reference evidence="2 3" key="1">
    <citation type="submission" date="2021-05" db="EMBL/GenBank/DDBJ databases">
        <title>Genome Assembly of Synthetic Allotetraploid Brassica napus Reveals Homoeologous Exchanges between Subgenomes.</title>
        <authorList>
            <person name="Davis J.T."/>
        </authorList>
    </citation>
    <scope>NUCLEOTIDE SEQUENCE [LARGE SCALE GENOMIC DNA]</scope>
    <source>
        <strain evidence="3">cv. Da-Ae</strain>
        <tissue evidence="2">Seedling</tissue>
    </source>
</reference>
<evidence type="ECO:0000256" key="1">
    <source>
        <dbReference type="SAM" id="MobiDB-lite"/>
    </source>
</evidence>
<accession>A0ABQ8DQ04</accession>
<dbReference type="Proteomes" id="UP000824890">
    <property type="component" value="Unassembled WGS sequence"/>
</dbReference>
<proteinExistence type="predicted"/>